<dbReference type="Proteomes" id="UP000663193">
    <property type="component" value="Chromosome 6"/>
</dbReference>
<keyword evidence="2" id="KW-1185">Reference proteome</keyword>
<protein>
    <submittedName>
        <fullName evidence="1">Uncharacterized protein</fullName>
    </submittedName>
</protein>
<name>A0A7U2F3P0_PHANO</name>
<evidence type="ECO:0000313" key="1">
    <source>
        <dbReference type="EMBL" id="QRC95959.1"/>
    </source>
</evidence>
<gene>
    <name evidence="1" type="ORF">JI435_433080</name>
</gene>
<accession>A0A7U2F3P0</accession>
<evidence type="ECO:0000313" key="2">
    <source>
        <dbReference type="Proteomes" id="UP000663193"/>
    </source>
</evidence>
<proteinExistence type="predicted"/>
<dbReference type="AlphaFoldDB" id="A0A7U2F3P0"/>
<reference evidence="2" key="1">
    <citation type="journal article" date="2021" name="BMC Genomics">
        <title>Chromosome-level genome assembly and manually-curated proteome of model necrotroph Parastagonospora nodorum Sn15 reveals a genome-wide trove of candidate effector homologs, and redundancy of virulence-related functions within an accessory chromosome.</title>
        <authorList>
            <person name="Bertazzoni S."/>
            <person name="Jones D.A.B."/>
            <person name="Phan H.T."/>
            <person name="Tan K.-C."/>
            <person name="Hane J.K."/>
        </authorList>
    </citation>
    <scope>NUCLEOTIDE SEQUENCE [LARGE SCALE GENOMIC DNA]</scope>
    <source>
        <strain evidence="2">SN15 / ATCC MYA-4574 / FGSC 10173)</strain>
    </source>
</reference>
<dbReference type="EMBL" id="CP069028">
    <property type="protein sequence ID" value="QRC95959.1"/>
    <property type="molecule type" value="Genomic_DNA"/>
</dbReference>
<dbReference type="VEuPathDB" id="FungiDB:JI435_433080"/>
<sequence length="108" mass="11773">MAARRELLSVSSVTVEKPSMQSHLEINSDNIVASSAAGPMFPNRSHIVVLTERFDGEGKERSGAMGVFMSSAIRSPVNLGQYLTWLTGRGKMQLPLLHGPADLFKVPY</sequence>
<organism evidence="1 2">
    <name type="scientific">Phaeosphaeria nodorum (strain SN15 / ATCC MYA-4574 / FGSC 10173)</name>
    <name type="common">Glume blotch fungus</name>
    <name type="synonym">Parastagonospora nodorum</name>
    <dbReference type="NCBI Taxonomy" id="321614"/>
    <lineage>
        <taxon>Eukaryota</taxon>
        <taxon>Fungi</taxon>
        <taxon>Dikarya</taxon>
        <taxon>Ascomycota</taxon>
        <taxon>Pezizomycotina</taxon>
        <taxon>Dothideomycetes</taxon>
        <taxon>Pleosporomycetidae</taxon>
        <taxon>Pleosporales</taxon>
        <taxon>Pleosporineae</taxon>
        <taxon>Phaeosphaeriaceae</taxon>
        <taxon>Parastagonospora</taxon>
    </lineage>
</organism>